<dbReference type="EMBL" id="FOLT01000003">
    <property type="protein sequence ID" value="SFC16186.1"/>
    <property type="molecule type" value="Genomic_DNA"/>
</dbReference>
<feature type="transmembrane region" description="Helical" evidence="1">
    <location>
        <begin position="6"/>
        <end position="23"/>
    </location>
</feature>
<dbReference type="AlphaFoldDB" id="A0A1I1GXI1"/>
<sequence length="240" mass="27520">MLLSGVLMTAFVIIHFFSIHLKFEKIGLRRFISFSAGVGIAYVFIHLWPAVAHTQAIAEEHIQWLEGHVMHYALYMVALSGLVLVYVLDRLISKAYEDEEIRKPNVTESALFWSHIAFFSLYNMMIGYLLTYRNVLNTSLLIFFVAFALHFITNDWGLRHHHEEAYDHYGRQILSISILIGYLIGHWSDFPEYFIGSVEAFVTGAMTLNVVKHELPSEREGNLEGFITGVLSASFLFILL</sequence>
<feature type="transmembrane region" description="Helical" evidence="1">
    <location>
        <begin position="69"/>
        <end position="89"/>
    </location>
</feature>
<organism evidence="2 3">
    <name type="scientific">Alkalibacterium subtropicum</name>
    <dbReference type="NCBI Taxonomy" id="753702"/>
    <lineage>
        <taxon>Bacteria</taxon>
        <taxon>Bacillati</taxon>
        <taxon>Bacillota</taxon>
        <taxon>Bacilli</taxon>
        <taxon>Lactobacillales</taxon>
        <taxon>Carnobacteriaceae</taxon>
        <taxon>Alkalibacterium</taxon>
    </lineage>
</organism>
<dbReference type="Proteomes" id="UP000199612">
    <property type="component" value="Unassembled WGS sequence"/>
</dbReference>
<dbReference type="STRING" id="753702.SAMN04488102_103263"/>
<protein>
    <recommendedName>
        <fullName evidence="4">ZIP Zinc transporter</fullName>
    </recommendedName>
</protein>
<keyword evidence="1" id="KW-0812">Transmembrane</keyword>
<evidence type="ECO:0000256" key="1">
    <source>
        <dbReference type="SAM" id="Phobius"/>
    </source>
</evidence>
<feature type="transmembrane region" description="Helical" evidence="1">
    <location>
        <begin position="136"/>
        <end position="157"/>
    </location>
</feature>
<feature type="transmembrane region" description="Helical" evidence="1">
    <location>
        <begin position="30"/>
        <end position="49"/>
    </location>
</feature>
<evidence type="ECO:0000313" key="3">
    <source>
        <dbReference type="Proteomes" id="UP000199612"/>
    </source>
</evidence>
<gene>
    <name evidence="2" type="ORF">SAMN04488102_103263</name>
</gene>
<evidence type="ECO:0008006" key="4">
    <source>
        <dbReference type="Google" id="ProtNLM"/>
    </source>
</evidence>
<proteinExistence type="predicted"/>
<accession>A0A1I1GXI1</accession>
<feature type="transmembrane region" description="Helical" evidence="1">
    <location>
        <begin position="110"/>
        <end position="130"/>
    </location>
</feature>
<reference evidence="3" key="1">
    <citation type="submission" date="2016-10" db="EMBL/GenBank/DDBJ databases">
        <authorList>
            <person name="Varghese N."/>
            <person name="Submissions S."/>
        </authorList>
    </citation>
    <scope>NUCLEOTIDE SEQUENCE [LARGE SCALE GENOMIC DNA]</scope>
    <source>
        <strain evidence="3">DSM 23664</strain>
    </source>
</reference>
<keyword evidence="1" id="KW-1133">Transmembrane helix</keyword>
<name>A0A1I1GXI1_9LACT</name>
<evidence type="ECO:0000313" key="2">
    <source>
        <dbReference type="EMBL" id="SFC16186.1"/>
    </source>
</evidence>
<keyword evidence="3" id="KW-1185">Reference proteome</keyword>
<keyword evidence="1" id="KW-0472">Membrane</keyword>